<dbReference type="HOGENOM" id="CLU_034357_0_0_5"/>
<dbReference type="eggNOG" id="ENOG503362H">
    <property type="taxonomic scope" value="Bacteria"/>
</dbReference>
<evidence type="ECO:0000313" key="3">
    <source>
        <dbReference type="Proteomes" id="UP000002531"/>
    </source>
</evidence>
<keyword evidence="3" id="KW-1185">Reference proteome</keyword>
<evidence type="ECO:0000313" key="2">
    <source>
        <dbReference type="EMBL" id="ABA04346.1"/>
    </source>
</evidence>
<dbReference type="KEGG" id="nwi:Nwi_1084"/>
<dbReference type="STRING" id="323098.Nwi_1084"/>
<dbReference type="AlphaFoldDB" id="Q3STP5"/>
<protein>
    <submittedName>
        <fullName evidence="2">Uncharacterized protein</fullName>
    </submittedName>
</protein>
<name>Q3STP5_NITWN</name>
<dbReference type="EMBL" id="CP000115">
    <property type="protein sequence ID" value="ABA04346.1"/>
    <property type="molecule type" value="Genomic_DNA"/>
</dbReference>
<organism evidence="2 3">
    <name type="scientific">Nitrobacter winogradskyi (strain ATCC 25391 / DSM 10237 / CIP 104748 / NCIMB 11846 / Nb-255)</name>
    <dbReference type="NCBI Taxonomy" id="323098"/>
    <lineage>
        <taxon>Bacteria</taxon>
        <taxon>Pseudomonadati</taxon>
        <taxon>Pseudomonadota</taxon>
        <taxon>Alphaproteobacteria</taxon>
        <taxon>Hyphomicrobiales</taxon>
        <taxon>Nitrobacteraceae</taxon>
        <taxon>Nitrobacter</taxon>
    </lineage>
</organism>
<feature type="region of interest" description="Disordered" evidence="1">
    <location>
        <begin position="306"/>
        <end position="370"/>
    </location>
</feature>
<proteinExistence type="predicted"/>
<gene>
    <name evidence="2" type="ordered locus">Nwi_1084</name>
</gene>
<evidence type="ECO:0000256" key="1">
    <source>
        <dbReference type="SAM" id="MobiDB-lite"/>
    </source>
</evidence>
<dbReference type="Proteomes" id="UP000002531">
    <property type="component" value="Chromosome"/>
</dbReference>
<sequence>MVIVTATRNDLRDEFAMADEAFALSPISASAAPLGEADFDAIREAFMETSRGRWFLAEYARRNRSADTAMVLDAVARIEQTIETQQQAAPADALPKALAAIRKSLIEARTTATAALDKRVMNDALVPIHNGVRIIREISWRWREIGGDSRICDILDSQADAIEKAHSQLAARDDMAALHSAFSVIETTLDELWNCPAPTAPPSRSDAAPPETINEIVALPEEAASHAQAVAEVIASEPEKAAIARDAPVDATGESMTTNHGEDAHAAGLSEQDTAHDDAVLDMIALEMGAPDLEEPETGLVSTGLASIERPETPDLVPDPEPIADNLSEHPDREPEPEANSVNPAPASLGASLLASGVVSSPTPRSDPMAPFKRMTQAEKIAFFS</sequence>
<reference evidence="2 3" key="1">
    <citation type="journal article" date="2006" name="Appl. Environ. Microbiol.">
        <title>Genome sequence of the chemolithoautotrophic nitrite-oxidizing bacterium Nitrobacter winogradskyi Nb-255.</title>
        <authorList>
            <person name="Starkenburg S.R."/>
            <person name="Chain P.S."/>
            <person name="Sayavedra-Soto L.A."/>
            <person name="Hauser L."/>
            <person name="Land M.L."/>
            <person name="Larimer F.W."/>
            <person name="Malfatti S.A."/>
            <person name="Klotz M.G."/>
            <person name="Bottomley P.J."/>
            <person name="Arp D.J."/>
            <person name="Hickey W.J."/>
        </authorList>
    </citation>
    <scope>NUCLEOTIDE SEQUENCE [LARGE SCALE GENOMIC DNA]</scope>
    <source>
        <strain evidence="3">ATCC 25391 / DSM 10237 / CIP 104748 / NCIMB 11846 / Nb-255</strain>
    </source>
</reference>
<accession>Q3STP5</accession>
<feature type="compositionally biased region" description="Basic and acidic residues" evidence="1">
    <location>
        <begin position="327"/>
        <end position="336"/>
    </location>
</feature>
<feature type="compositionally biased region" description="Low complexity" evidence="1">
    <location>
        <begin position="344"/>
        <end position="362"/>
    </location>
</feature>